<evidence type="ECO:0008006" key="2">
    <source>
        <dbReference type="Google" id="ProtNLM"/>
    </source>
</evidence>
<protein>
    <recommendedName>
        <fullName evidence="2">DUF3006 domain-containing protein</fullName>
    </recommendedName>
</protein>
<dbReference type="EMBL" id="VSSQ01079952">
    <property type="protein sequence ID" value="MPN29324.1"/>
    <property type="molecule type" value="Genomic_DNA"/>
</dbReference>
<organism evidence="1">
    <name type="scientific">bioreactor metagenome</name>
    <dbReference type="NCBI Taxonomy" id="1076179"/>
    <lineage>
        <taxon>unclassified sequences</taxon>
        <taxon>metagenomes</taxon>
        <taxon>ecological metagenomes</taxon>
    </lineage>
</organism>
<sequence>MAVKREKIFVDSINEEICTLLVGEKALSVNLPARMLPRGTSEGDWLIMTLQKSERLKRSYRRSMERLLEKIESNG</sequence>
<comment type="caution">
    <text evidence="1">The sequence shown here is derived from an EMBL/GenBank/DDBJ whole genome shotgun (WGS) entry which is preliminary data.</text>
</comment>
<gene>
    <name evidence="1" type="ORF">SDC9_176776</name>
</gene>
<name>A0A645GZ45_9ZZZZ</name>
<evidence type="ECO:0000313" key="1">
    <source>
        <dbReference type="EMBL" id="MPN29324.1"/>
    </source>
</evidence>
<dbReference type="Gene3D" id="6.20.120.50">
    <property type="match status" value="1"/>
</dbReference>
<reference evidence="1" key="1">
    <citation type="submission" date="2019-08" db="EMBL/GenBank/DDBJ databases">
        <authorList>
            <person name="Kucharzyk K."/>
            <person name="Murdoch R.W."/>
            <person name="Higgins S."/>
            <person name="Loffler F."/>
        </authorList>
    </citation>
    <scope>NUCLEOTIDE SEQUENCE</scope>
</reference>
<accession>A0A645GZ45</accession>
<dbReference type="AlphaFoldDB" id="A0A645GZ45"/>
<proteinExistence type="predicted"/>